<proteinExistence type="predicted"/>
<dbReference type="OrthoDB" id="9835877at2"/>
<sequence>MRKANKTHVLFFSATLLLGLGIIGVNAYAGNPHDTGTLVQQKEEVDKAELLAKLEEEFEKEEEALYQNYTDEQAKKVKKLAWEIGKLREELYPVDPEEKLKSQLFAFKQMTLIHEKAYKGENVESVDFNDPEVIGILERIEKRKQLIERIENELSGNAKFGKGKSAQQLLEEFEKERMALRDATSDTGN</sequence>
<name>A0A3M8BF17_9BACL</name>
<evidence type="ECO:0000313" key="1">
    <source>
        <dbReference type="EMBL" id="RNB62014.1"/>
    </source>
</evidence>
<comment type="caution">
    <text evidence="1">The sequence shown here is derived from an EMBL/GenBank/DDBJ whole genome shotgun (WGS) entry which is preliminary data.</text>
</comment>
<protein>
    <submittedName>
        <fullName evidence="1">Uncharacterized protein</fullName>
    </submittedName>
</protein>
<dbReference type="Proteomes" id="UP000268829">
    <property type="component" value="Unassembled WGS sequence"/>
</dbReference>
<reference evidence="1 2" key="1">
    <citation type="submission" date="2018-10" db="EMBL/GenBank/DDBJ databases">
        <title>Phylogenomics of Brevibacillus.</title>
        <authorList>
            <person name="Dunlap C."/>
        </authorList>
    </citation>
    <scope>NUCLEOTIDE SEQUENCE [LARGE SCALE GENOMIC DNA]</scope>
    <source>
        <strain evidence="1 2">DSM 100115</strain>
    </source>
</reference>
<dbReference type="RefSeq" id="WP_122902767.1">
    <property type="nucleotide sequence ID" value="NZ_RHHS01000004.1"/>
</dbReference>
<keyword evidence="2" id="KW-1185">Reference proteome</keyword>
<dbReference type="AlphaFoldDB" id="A0A3M8BF17"/>
<gene>
    <name evidence="1" type="ORF">EDM57_00205</name>
</gene>
<organism evidence="1 2">
    <name type="scientific">Brevibacillus gelatini</name>
    <dbReference type="NCBI Taxonomy" id="1655277"/>
    <lineage>
        <taxon>Bacteria</taxon>
        <taxon>Bacillati</taxon>
        <taxon>Bacillota</taxon>
        <taxon>Bacilli</taxon>
        <taxon>Bacillales</taxon>
        <taxon>Paenibacillaceae</taxon>
        <taxon>Brevibacillus</taxon>
    </lineage>
</organism>
<accession>A0A3M8BF17</accession>
<evidence type="ECO:0000313" key="2">
    <source>
        <dbReference type="Proteomes" id="UP000268829"/>
    </source>
</evidence>
<dbReference type="EMBL" id="RHHS01000004">
    <property type="protein sequence ID" value="RNB62014.1"/>
    <property type="molecule type" value="Genomic_DNA"/>
</dbReference>